<keyword evidence="11" id="KW-1185">Reference proteome</keyword>
<dbReference type="AlphaFoldDB" id="A0A1A5YDX8"/>
<protein>
    <submittedName>
        <fullName evidence="10">Chemotaxis protein</fullName>
    </submittedName>
</protein>
<dbReference type="OrthoDB" id="2489132at2"/>
<evidence type="ECO:0000259" key="9">
    <source>
        <dbReference type="PROSITE" id="PS50885"/>
    </source>
</evidence>
<dbReference type="PROSITE" id="PS50111">
    <property type="entry name" value="CHEMOTAXIS_TRANSDUC_2"/>
    <property type="match status" value="1"/>
</dbReference>
<accession>A0A1A5YDX8</accession>
<evidence type="ECO:0000313" key="10">
    <source>
        <dbReference type="EMBL" id="OBR63600.1"/>
    </source>
</evidence>
<dbReference type="Gene3D" id="1.10.287.950">
    <property type="entry name" value="Methyl-accepting chemotaxis protein"/>
    <property type="match status" value="1"/>
</dbReference>
<dbReference type="RefSeq" id="WP_068686079.1">
    <property type="nucleotide sequence ID" value="NZ_LYPA01000071.1"/>
</dbReference>
<feature type="domain" description="HAMP" evidence="9">
    <location>
        <begin position="397"/>
        <end position="453"/>
    </location>
</feature>
<evidence type="ECO:0000256" key="5">
    <source>
        <dbReference type="ARBA" id="ARBA00029447"/>
    </source>
</evidence>
<dbReference type="SMART" id="SM00304">
    <property type="entry name" value="HAMP"/>
    <property type="match status" value="2"/>
</dbReference>
<dbReference type="GO" id="GO:0005886">
    <property type="term" value="C:plasma membrane"/>
    <property type="evidence" value="ECO:0007669"/>
    <property type="project" value="UniProtKB-SubCell"/>
</dbReference>
<dbReference type="Pfam" id="PF00015">
    <property type="entry name" value="MCPsignal"/>
    <property type="match status" value="1"/>
</dbReference>
<evidence type="ECO:0000259" key="8">
    <source>
        <dbReference type="PROSITE" id="PS50111"/>
    </source>
</evidence>
<dbReference type="PANTHER" id="PTHR32089:SF112">
    <property type="entry name" value="LYSOZYME-LIKE PROTEIN-RELATED"/>
    <property type="match status" value="1"/>
</dbReference>
<dbReference type="EMBL" id="LYPA01000071">
    <property type="protein sequence ID" value="OBR63600.1"/>
    <property type="molecule type" value="Genomic_DNA"/>
</dbReference>
<keyword evidence="7" id="KW-1133">Transmembrane helix</keyword>
<evidence type="ECO:0000256" key="4">
    <source>
        <dbReference type="ARBA" id="ARBA00023224"/>
    </source>
</evidence>
<dbReference type="SMART" id="SM00283">
    <property type="entry name" value="MA"/>
    <property type="match status" value="1"/>
</dbReference>
<sequence>MYDWLGFKTGFPLWISWQLNKDLKVDVEQTFEGFADTRKELLMSWASSQWLLIERLGQRIQEHMPLSVEQELSPEWLGRMTDLMRMTYSRATDVTELFLMDEAGTVLASTFTSHIGAHYSKDSPLAQGLQYLSAESKQHCLFGPYSDPMTLTIGPRSSSFHDAMTLTFMYSIHVQNKAVATLCGRIPNDVIGDLIQRESGHIYPDSGDNYVFMAKPGLERGIKPGTALSRSRFEDRTFTHGENLKDGVTTKWGTVSVREHTELELLFTDPATGELHPGVAKTIANGSNLDVAFPGYSDYRHIPVIGKGVTFQLPHCPDQWGMMCEGDLEEVYRLRSLGWRQRRLSLLQVWLPAIVIAVFAGMAGDHLSAWQLGGAAGLLALLTGLVGIGPFKRKEDTRLVRHIRSLTRFIRMNAEGKGDLTQRLPLQHFDNDELKDIAKWMNNMMDSLEGIMLQVKLATADVSASQVAMADSAANTVSSTGEVNRRITDMIGSIRLQLQDIETAKEAADAMRQTLLGLEEQAAAQIGVAQSEVDRIGEKMNQISLKVGETNATVHSFMETVQQIQAVLGVIQQISAQTNLLALNASIEAARVGEQGKGFAVVANEIRKLANSTKESTEEVHAITQNIYAGAKRAFSSMEEGTKVVEEGSQLIAAAMNTLAEAGSADKRKTEAVNEVVGLLENIALVSRENREVSADVEGKVTELTAEMDNVQQTSQSVEAVTRQLQLLIGQFRLTKNRLR</sequence>
<evidence type="ECO:0000256" key="3">
    <source>
        <dbReference type="ARBA" id="ARBA00023136"/>
    </source>
</evidence>
<keyword evidence="7" id="KW-0812">Transmembrane</keyword>
<evidence type="ECO:0000256" key="1">
    <source>
        <dbReference type="ARBA" id="ARBA00004236"/>
    </source>
</evidence>
<comment type="similarity">
    <text evidence="5">Belongs to the methyl-accepting chemotaxis (MCP) protein family.</text>
</comment>
<organism evidence="10 11">
    <name type="scientific">Paenibacillus oryzae</name>
    <dbReference type="NCBI Taxonomy" id="1844972"/>
    <lineage>
        <taxon>Bacteria</taxon>
        <taxon>Bacillati</taxon>
        <taxon>Bacillota</taxon>
        <taxon>Bacilli</taxon>
        <taxon>Bacillales</taxon>
        <taxon>Paenibacillaceae</taxon>
        <taxon>Paenibacillus</taxon>
    </lineage>
</organism>
<evidence type="ECO:0000256" key="6">
    <source>
        <dbReference type="PROSITE-ProRule" id="PRU00284"/>
    </source>
</evidence>
<dbReference type="GO" id="GO:0007165">
    <property type="term" value="P:signal transduction"/>
    <property type="evidence" value="ECO:0007669"/>
    <property type="project" value="UniProtKB-KW"/>
</dbReference>
<keyword evidence="3 7" id="KW-0472">Membrane</keyword>
<keyword evidence="2" id="KW-1003">Cell membrane</keyword>
<feature type="transmembrane region" description="Helical" evidence="7">
    <location>
        <begin position="369"/>
        <end position="391"/>
    </location>
</feature>
<dbReference type="PROSITE" id="PS50885">
    <property type="entry name" value="HAMP"/>
    <property type="match status" value="1"/>
</dbReference>
<evidence type="ECO:0000256" key="2">
    <source>
        <dbReference type="ARBA" id="ARBA00022475"/>
    </source>
</evidence>
<dbReference type="PANTHER" id="PTHR32089">
    <property type="entry name" value="METHYL-ACCEPTING CHEMOTAXIS PROTEIN MCPB"/>
    <property type="match status" value="1"/>
</dbReference>
<evidence type="ECO:0000256" key="7">
    <source>
        <dbReference type="SAM" id="Phobius"/>
    </source>
</evidence>
<feature type="domain" description="Methyl-accepting transducer" evidence="8">
    <location>
        <begin position="472"/>
        <end position="705"/>
    </location>
</feature>
<dbReference type="SUPFAM" id="SSF58104">
    <property type="entry name" value="Methyl-accepting chemotaxis protein (MCP) signaling domain"/>
    <property type="match status" value="1"/>
</dbReference>
<dbReference type="STRING" id="1844972.A7K91_06535"/>
<gene>
    <name evidence="10" type="ORF">A7K91_06535</name>
</gene>
<evidence type="ECO:0000313" key="11">
    <source>
        <dbReference type="Proteomes" id="UP000092024"/>
    </source>
</evidence>
<feature type="transmembrane region" description="Helical" evidence="7">
    <location>
        <begin position="344"/>
        <end position="363"/>
    </location>
</feature>
<reference evidence="10 11" key="1">
    <citation type="submission" date="2016-05" db="EMBL/GenBank/DDBJ databases">
        <title>Paenibacillus oryzae. sp. nov., isolated from the rice root.</title>
        <authorList>
            <person name="Zhang J."/>
            <person name="Zhang X."/>
        </authorList>
    </citation>
    <scope>NUCLEOTIDE SEQUENCE [LARGE SCALE GENOMIC DNA]</scope>
    <source>
        <strain evidence="10 11">1DrF-4</strain>
    </source>
</reference>
<comment type="subcellular location">
    <subcellularLocation>
        <location evidence="1">Cell membrane</location>
    </subcellularLocation>
</comment>
<dbReference type="InterPro" id="IPR004089">
    <property type="entry name" value="MCPsignal_dom"/>
</dbReference>
<proteinExistence type="inferred from homology"/>
<name>A0A1A5YDX8_9BACL</name>
<dbReference type="Proteomes" id="UP000092024">
    <property type="component" value="Unassembled WGS sequence"/>
</dbReference>
<comment type="caution">
    <text evidence="10">The sequence shown here is derived from an EMBL/GenBank/DDBJ whole genome shotgun (WGS) entry which is preliminary data.</text>
</comment>
<keyword evidence="4 6" id="KW-0807">Transducer</keyword>
<dbReference type="InterPro" id="IPR003660">
    <property type="entry name" value="HAMP_dom"/>
</dbReference>
<dbReference type="CDD" id="cd06225">
    <property type="entry name" value="HAMP"/>
    <property type="match status" value="1"/>
</dbReference>